<accession>A0A3G5AED5</accession>
<evidence type="ECO:0000256" key="1">
    <source>
        <dbReference type="SAM" id="MobiDB-lite"/>
    </source>
</evidence>
<dbReference type="EMBL" id="MK072413">
    <property type="protein sequence ID" value="AYV84631.1"/>
    <property type="molecule type" value="Genomic_DNA"/>
</dbReference>
<feature type="region of interest" description="Disordered" evidence="1">
    <location>
        <begin position="1"/>
        <end position="31"/>
    </location>
</feature>
<protein>
    <submittedName>
        <fullName evidence="2">Uncharacterized protein</fullName>
    </submittedName>
</protein>
<reference evidence="2" key="1">
    <citation type="submission" date="2018-10" db="EMBL/GenBank/DDBJ databases">
        <title>Hidden diversity of soil giant viruses.</title>
        <authorList>
            <person name="Schulz F."/>
            <person name="Alteio L."/>
            <person name="Goudeau D."/>
            <person name="Ryan E.M."/>
            <person name="Malmstrom R.R."/>
            <person name="Blanchard J."/>
            <person name="Woyke T."/>
        </authorList>
    </citation>
    <scope>NUCLEOTIDE SEQUENCE</scope>
    <source>
        <strain evidence="2">HYV1</strain>
    </source>
</reference>
<evidence type="ECO:0000313" key="2">
    <source>
        <dbReference type="EMBL" id="AYV84631.1"/>
    </source>
</evidence>
<feature type="region of interest" description="Disordered" evidence="1">
    <location>
        <begin position="332"/>
        <end position="353"/>
    </location>
</feature>
<sequence>MASKPTEVEPVVATAAAAGADEEKKDETKPTTFDEKFCAEMAKSIEKEYKLLKTGHASLLQLIEVLAARSYTKKDELLKLRNTKDAKLLKKLAFLKPFIEGFEPLVHKFETLYDILKQNGEEEDEDENPELTAQMLTELFQPERFVPFPDMPKANIPVLDLPERELITTIMNRFFWGLDNRLFRYVMGQYKNVEHITEFDPTEKDYKELKFNFRDHVVKWWPALASVAQKLFDEFNTLDEYDPIDVIKTVIEEAKMAKQTAHEALISSSATIPYGAIAAKHQSMTSAEKLQPNLPQFSFKAVLTKTKPEVKKPIEPKPAAPVAPVAPVVPEPKKAPAAKQPIPAPAAPASSPLQIPHPAENKIHQERHVKRRETNKWHVINRTTGATVIPNFDPDDHIFINIETGMSTFFNRFSPQPANVMPHAL</sequence>
<gene>
    <name evidence="2" type="ORF">Hyperionvirus31_21</name>
</gene>
<name>A0A3G5AED5_9VIRU</name>
<feature type="compositionally biased region" description="Low complexity" evidence="1">
    <location>
        <begin position="8"/>
        <end position="19"/>
    </location>
</feature>
<feature type="compositionally biased region" description="Basic and acidic residues" evidence="1">
    <location>
        <begin position="21"/>
        <end position="31"/>
    </location>
</feature>
<organism evidence="2">
    <name type="scientific">Hyperionvirus sp</name>
    <dbReference type="NCBI Taxonomy" id="2487770"/>
    <lineage>
        <taxon>Viruses</taxon>
        <taxon>Varidnaviria</taxon>
        <taxon>Bamfordvirae</taxon>
        <taxon>Nucleocytoviricota</taxon>
        <taxon>Megaviricetes</taxon>
        <taxon>Imitervirales</taxon>
        <taxon>Mimiviridae</taxon>
        <taxon>Klosneuvirinae</taxon>
    </lineage>
</organism>
<proteinExistence type="predicted"/>